<dbReference type="Proteomes" id="UP000182715">
    <property type="component" value="Unassembled WGS sequence"/>
</dbReference>
<keyword evidence="1" id="KW-1133">Transmembrane helix</keyword>
<dbReference type="AlphaFoldDB" id="A0A0H5QAT5"/>
<feature type="transmembrane region" description="Helical" evidence="1">
    <location>
        <begin position="143"/>
        <end position="159"/>
    </location>
</feature>
<proteinExistence type="predicted"/>
<organism evidence="2 3">
    <name type="scientific">Neisseria meningitidis serogroup B</name>
    <dbReference type="NCBI Taxonomy" id="491"/>
    <lineage>
        <taxon>Bacteria</taxon>
        <taxon>Pseudomonadati</taxon>
        <taxon>Pseudomonadota</taxon>
        <taxon>Betaproteobacteria</taxon>
        <taxon>Neisseriales</taxon>
        <taxon>Neisseriaceae</taxon>
        <taxon>Neisseria</taxon>
    </lineage>
</organism>
<evidence type="ECO:0000256" key="1">
    <source>
        <dbReference type="SAM" id="Phobius"/>
    </source>
</evidence>
<name>A0A0H5QAT5_NEIMI</name>
<dbReference type="OMA" id="WQADSEH"/>
<feature type="transmembrane region" description="Helical" evidence="1">
    <location>
        <begin position="100"/>
        <end position="123"/>
    </location>
</feature>
<reference evidence="2 3" key="1">
    <citation type="submission" date="2014-11" db="EMBL/GenBank/DDBJ databases">
        <authorList>
            <person name="Diene M.Seydina."/>
        </authorList>
    </citation>
    <scope>NUCLEOTIDE SEQUENCE [LARGE SCALE GENOMIC DNA]</scope>
    <source>
        <strain evidence="2 3">Neisseria meningitidis CHUV</strain>
    </source>
</reference>
<feature type="transmembrane region" description="Helical" evidence="1">
    <location>
        <begin position="7"/>
        <end position="24"/>
    </location>
</feature>
<evidence type="ECO:0000313" key="3">
    <source>
        <dbReference type="Proteomes" id="UP000182715"/>
    </source>
</evidence>
<keyword evidence="1" id="KW-0812">Transmembrane</keyword>
<accession>A0A0H5QAT5</accession>
<keyword evidence="1" id="KW-0472">Membrane</keyword>
<feature type="transmembrane region" description="Helical" evidence="1">
    <location>
        <begin position="30"/>
        <end position="49"/>
    </location>
</feature>
<dbReference type="EMBL" id="CVTF01000054">
    <property type="protein sequence ID" value="CRY99167.1"/>
    <property type="molecule type" value="Genomic_DNA"/>
</dbReference>
<sequence length="201" mass="22406">MILLHLDFLSALLYAAVFLFLIFRAGMLQWFWASIMLWLGISVLGAKLMPGIWGMTRAAPLFIPHFYLTLGSIFFFIGHWNRKTDGNGWQADPEHPLLGLFAVSNVSMTLAFVGICALVHYCFSGTVQVFVFAALLKLYALKPVYWFVLQFVLMAVAYVHRCGIDRQPPSTFGGSQLRLGGLTAALMQVSVLVLLLSEIGR</sequence>
<evidence type="ECO:0000313" key="2">
    <source>
        <dbReference type="EMBL" id="CRY99167.1"/>
    </source>
</evidence>
<feature type="transmembrane region" description="Helical" evidence="1">
    <location>
        <begin position="179"/>
        <end position="197"/>
    </location>
</feature>
<feature type="transmembrane region" description="Helical" evidence="1">
    <location>
        <begin position="61"/>
        <end position="80"/>
    </location>
</feature>
<protein>
    <submittedName>
        <fullName evidence="2">Probable integral membrane protein NMA0973</fullName>
    </submittedName>
</protein>